<dbReference type="EMBL" id="MN740498">
    <property type="protein sequence ID" value="QHU29895.1"/>
    <property type="molecule type" value="Genomic_DNA"/>
</dbReference>
<protein>
    <submittedName>
        <fullName evidence="2">Uncharacterized protein</fullName>
    </submittedName>
</protein>
<accession>A0A6C0LIT5</accession>
<feature type="transmembrane region" description="Helical" evidence="1">
    <location>
        <begin position="6"/>
        <end position="26"/>
    </location>
</feature>
<evidence type="ECO:0000313" key="2">
    <source>
        <dbReference type="EMBL" id="QHU29895.1"/>
    </source>
</evidence>
<sequence>MERGLTMLFHSIIIGFVLYIFMIYILGQEQMVTENRSILISAFLLIYMIMFGHGLPGKINKNLF</sequence>
<keyword evidence="1" id="KW-0812">Transmembrane</keyword>
<proteinExistence type="predicted"/>
<dbReference type="AlphaFoldDB" id="A0A6C0LIT5"/>
<keyword evidence="1" id="KW-0472">Membrane</keyword>
<feature type="transmembrane region" description="Helical" evidence="1">
    <location>
        <begin position="38"/>
        <end position="55"/>
    </location>
</feature>
<evidence type="ECO:0000256" key="1">
    <source>
        <dbReference type="SAM" id="Phobius"/>
    </source>
</evidence>
<keyword evidence="1" id="KW-1133">Transmembrane helix</keyword>
<name>A0A6C0LIT5_9ZZZZ</name>
<reference evidence="2" key="1">
    <citation type="journal article" date="2020" name="Nature">
        <title>Giant virus diversity and host interactions through global metagenomics.</title>
        <authorList>
            <person name="Schulz F."/>
            <person name="Roux S."/>
            <person name="Paez-Espino D."/>
            <person name="Jungbluth S."/>
            <person name="Walsh D.A."/>
            <person name="Denef V.J."/>
            <person name="McMahon K.D."/>
            <person name="Konstantinidis K.T."/>
            <person name="Eloe-Fadrosh E.A."/>
            <person name="Kyrpides N.C."/>
            <person name="Woyke T."/>
        </authorList>
    </citation>
    <scope>NUCLEOTIDE SEQUENCE</scope>
    <source>
        <strain evidence="2">GVMAG-M-3300027810-10</strain>
    </source>
</reference>
<organism evidence="2">
    <name type="scientific">viral metagenome</name>
    <dbReference type="NCBI Taxonomy" id="1070528"/>
    <lineage>
        <taxon>unclassified sequences</taxon>
        <taxon>metagenomes</taxon>
        <taxon>organismal metagenomes</taxon>
    </lineage>
</organism>